<dbReference type="SUPFAM" id="SSF55811">
    <property type="entry name" value="Nudix"/>
    <property type="match status" value="1"/>
</dbReference>
<accession>A0ABW4Q0A0</accession>
<feature type="region of interest" description="Disordered" evidence="7">
    <location>
        <begin position="213"/>
        <end position="244"/>
    </location>
</feature>
<gene>
    <name evidence="9" type="ORF">ACFSDA_08650</name>
</gene>
<keyword evidence="4 9" id="KW-0378">Hydrolase</keyword>
<dbReference type="InterPro" id="IPR015797">
    <property type="entry name" value="NUDIX_hydrolase-like_dom_sf"/>
</dbReference>
<dbReference type="EC" id="3.6.1.55" evidence="9"/>
<dbReference type="Proteomes" id="UP001597280">
    <property type="component" value="Unassembled WGS sequence"/>
</dbReference>
<keyword evidence="5" id="KW-0460">Magnesium</keyword>
<evidence type="ECO:0000256" key="4">
    <source>
        <dbReference type="ARBA" id="ARBA00022801"/>
    </source>
</evidence>
<comment type="caution">
    <text evidence="9">The sequence shown here is derived from an EMBL/GenBank/DDBJ whole genome shotgun (WGS) entry which is preliminary data.</text>
</comment>
<dbReference type="PANTHER" id="PTHR12992:SF11">
    <property type="entry name" value="MITOCHONDRIAL COENZYME A DIPHOSPHATASE NUDT8"/>
    <property type="match status" value="1"/>
</dbReference>
<dbReference type="InterPro" id="IPR000086">
    <property type="entry name" value="NUDIX_hydrolase_dom"/>
</dbReference>
<sequence length="244" mass="26159">MTGGAGLPAFLSGIAERAARGDEVLVADVGRPDAPLLPPREEARRSAVLVLLSGTTAEDAELVIEERGHRLRSQPGQFSLPGGAMDPTDRDEVHTALREAQEETGLVEGAARVLGAFAPIGMPWRRQYVTPVLAWAPERPVLGVQDPVEVERVVWARLQGPGSLGDPARRLRGRLDGMDVGPAFDLPEQAFVWGFTALILDRVLVELGLPSVPPDAPAREVPAERRRQRPDPAPGRRVPGSAGL</sequence>
<dbReference type="InterPro" id="IPR045121">
    <property type="entry name" value="CoAse"/>
</dbReference>
<comment type="cofactor">
    <cofactor evidence="1">
        <name>Mn(2+)</name>
        <dbReference type="ChEBI" id="CHEBI:29035"/>
    </cofactor>
</comment>
<evidence type="ECO:0000256" key="1">
    <source>
        <dbReference type="ARBA" id="ARBA00001936"/>
    </source>
</evidence>
<evidence type="ECO:0000259" key="8">
    <source>
        <dbReference type="PROSITE" id="PS51462"/>
    </source>
</evidence>
<dbReference type="Gene3D" id="3.90.79.10">
    <property type="entry name" value="Nucleoside Triphosphate Pyrophosphohydrolase"/>
    <property type="match status" value="1"/>
</dbReference>
<evidence type="ECO:0000256" key="6">
    <source>
        <dbReference type="ARBA" id="ARBA00023211"/>
    </source>
</evidence>
<feature type="domain" description="Nudix hydrolase" evidence="8">
    <location>
        <begin position="43"/>
        <end position="179"/>
    </location>
</feature>
<dbReference type="CDD" id="cd03426">
    <property type="entry name" value="NUDIX_CoAse_Nudt7"/>
    <property type="match status" value="1"/>
</dbReference>
<keyword evidence="3" id="KW-0479">Metal-binding</keyword>
<evidence type="ECO:0000256" key="5">
    <source>
        <dbReference type="ARBA" id="ARBA00022842"/>
    </source>
</evidence>
<keyword evidence="6" id="KW-0464">Manganese</keyword>
<dbReference type="GO" id="GO:0035539">
    <property type="term" value="F:8-oxo-7,8-dihydrodeoxyguanosine triphosphate pyrophosphatase activity"/>
    <property type="evidence" value="ECO:0007669"/>
    <property type="project" value="UniProtKB-EC"/>
</dbReference>
<evidence type="ECO:0000313" key="9">
    <source>
        <dbReference type="EMBL" id="MFD1835146.1"/>
    </source>
</evidence>
<comment type="cofactor">
    <cofactor evidence="2">
        <name>Mg(2+)</name>
        <dbReference type="ChEBI" id="CHEBI:18420"/>
    </cofactor>
</comment>
<name>A0ABW4Q0A0_9MICO</name>
<evidence type="ECO:0000256" key="3">
    <source>
        <dbReference type="ARBA" id="ARBA00022723"/>
    </source>
</evidence>
<proteinExistence type="predicted"/>
<dbReference type="PANTHER" id="PTHR12992">
    <property type="entry name" value="NUDIX HYDROLASE"/>
    <property type="match status" value="1"/>
</dbReference>
<dbReference type="Pfam" id="PF00293">
    <property type="entry name" value="NUDIX"/>
    <property type="match status" value="1"/>
</dbReference>
<evidence type="ECO:0000313" key="10">
    <source>
        <dbReference type="Proteomes" id="UP001597280"/>
    </source>
</evidence>
<keyword evidence="10" id="KW-1185">Reference proteome</keyword>
<evidence type="ECO:0000256" key="7">
    <source>
        <dbReference type="SAM" id="MobiDB-lite"/>
    </source>
</evidence>
<dbReference type="PROSITE" id="PS51462">
    <property type="entry name" value="NUDIX"/>
    <property type="match status" value="1"/>
</dbReference>
<dbReference type="EMBL" id="JBHUFL010000002">
    <property type="protein sequence ID" value="MFD1835146.1"/>
    <property type="molecule type" value="Genomic_DNA"/>
</dbReference>
<protein>
    <submittedName>
        <fullName evidence="9">NUDIX hydrolase</fullName>
        <ecNumber evidence="9">3.6.1.55</ecNumber>
    </submittedName>
</protein>
<organism evidence="9 10">
    <name type="scientific">Brachybacterium rhamnosum</name>
    <dbReference type="NCBI Taxonomy" id="173361"/>
    <lineage>
        <taxon>Bacteria</taxon>
        <taxon>Bacillati</taxon>
        <taxon>Actinomycetota</taxon>
        <taxon>Actinomycetes</taxon>
        <taxon>Micrococcales</taxon>
        <taxon>Dermabacteraceae</taxon>
        <taxon>Brachybacterium</taxon>
    </lineage>
</organism>
<reference evidence="10" key="1">
    <citation type="journal article" date="2019" name="Int. J. Syst. Evol. Microbiol.">
        <title>The Global Catalogue of Microorganisms (GCM) 10K type strain sequencing project: providing services to taxonomists for standard genome sequencing and annotation.</title>
        <authorList>
            <consortium name="The Broad Institute Genomics Platform"/>
            <consortium name="The Broad Institute Genome Sequencing Center for Infectious Disease"/>
            <person name="Wu L."/>
            <person name="Ma J."/>
        </authorList>
    </citation>
    <scope>NUCLEOTIDE SEQUENCE [LARGE SCALE GENOMIC DNA]</scope>
    <source>
        <strain evidence="10">JCM 11650</strain>
    </source>
</reference>
<dbReference type="RefSeq" id="WP_137769885.1">
    <property type="nucleotide sequence ID" value="NZ_BAAAIS010000002.1"/>
</dbReference>
<evidence type="ECO:0000256" key="2">
    <source>
        <dbReference type="ARBA" id="ARBA00001946"/>
    </source>
</evidence>